<evidence type="ECO:0000256" key="8">
    <source>
        <dbReference type="SAM" id="Phobius"/>
    </source>
</evidence>
<name>A0A834XZR5_APHGI</name>
<reference evidence="9 10" key="1">
    <citation type="submission" date="2020-08" db="EMBL/GenBank/DDBJ databases">
        <title>Aphidius gifuensis genome sequencing and assembly.</title>
        <authorList>
            <person name="Du Z."/>
        </authorList>
    </citation>
    <scope>NUCLEOTIDE SEQUENCE [LARGE SCALE GENOMIC DNA]</scope>
    <source>
        <strain evidence="9">YNYX2018</strain>
        <tissue evidence="9">Adults</tissue>
    </source>
</reference>
<dbReference type="InterPro" id="IPR052192">
    <property type="entry name" value="Insect_Ionotropic_Sensory_Rcpt"/>
</dbReference>
<feature type="transmembrane region" description="Helical" evidence="8">
    <location>
        <begin position="211"/>
        <end position="231"/>
    </location>
</feature>
<feature type="transmembrane region" description="Helical" evidence="8">
    <location>
        <begin position="262"/>
        <end position="283"/>
    </location>
</feature>
<protein>
    <recommendedName>
        <fullName evidence="11">Ionotropic receptor</fullName>
    </recommendedName>
</protein>
<keyword evidence="10" id="KW-1185">Reference proteome</keyword>
<comment type="subcellular location">
    <subcellularLocation>
        <location evidence="1">Cell membrane</location>
        <topology evidence="1">Multi-pass membrane protein</topology>
    </subcellularLocation>
</comment>
<feature type="transmembrane region" description="Helical" evidence="8">
    <location>
        <begin position="237"/>
        <end position="255"/>
    </location>
</feature>
<dbReference type="EMBL" id="JACMRX010000002">
    <property type="protein sequence ID" value="KAF7995247.1"/>
    <property type="molecule type" value="Genomic_DNA"/>
</dbReference>
<dbReference type="Proteomes" id="UP000639338">
    <property type="component" value="Unassembled WGS sequence"/>
</dbReference>
<feature type="transmembrane region" description="Helical" evidence="8">
    <location>
        <begin position="20"/>
        <end position="38"/>
    </location>
</feature>
<evidence type="ECO:0000256" key="2">
    <source>
        <dbReference type="ARBA" id="ARBA00022475"/>
    </source>
</evidence>
<proteinExistence type="predicted"/>
<keyword evidence="2" id="KW-1003">Cell membrane</keyword>
<keyword evidence="7" id="KW-0325">Glycoprotein</keyword>
<evidence type="ECO:0000256" key="7">
    <source>
        <dbReference type="ARBA" id="ARBA00023180"/>
    </source>
</evidence>
<dbReference type="SUPFAM" id="SSF53850">
    <property type="entry name" value="Periplasmic binding protein-like II"/>
    <property type="match status" value="1"/>
</dbReference>
<evidence type="ECO:0000256" key="6">
    <source>
        <dbReference type="ARBA" id="ARBA00023170"/>
    </source>
</evidence>
<keyword evidence="3 8" id="KW-0812">Transmembrane</keyword>
<evidence type="ECO:0000256" key="3">
    <source>
        <dbReference type="ARBA" id="ARBA00022692"/>
    </source>
</evidence>
<accession>A0A834XZR5</accession>
<evidence type="ECO:0000256" key="4">
    <source>
        <dbReference type="ARBA" id="ARBA00022989"/>
    </source>
</evidence>
<evidence type="ECO:0008006" key="11">
    <source>
        <dbReference type="Google" id="ProtNLM"/>
    </source>
</evidence>
<dbReference type="PANTHER" id="PTHR42643">
    <property type="entry name" value="IONOTROPIC RECEPTOR 20A-RELATED"/>
    <property type="match status" value="1"/>
</dbReference>
<evidence type="ECO:0000313" key="10">
    <source>
        <dbReference type="Proteomes" id="UP000639338"/>
    </source>
</evidence>
<feature type="transmembrane region" description="Helical" evidence="8">
    <location>
        <begin position="456"/>
        <end position="477"/>
    </location>
</feature>
<organism evidence="9 10">
    <name type="scientific">Aphidius gifuensis</name>
    <name type="common">Parasitoid wasp</name>
    <dbReference type="NCBI Taxonomy" id="684658"/>
    <lineage>
        <taxon>Eukaryota</taxon>
        <taxon>Metazoa</taxon>
        <taxon>Ecdysozoa</taxon>
        <taxon>Arthropoda</taxon>
        <taxon>Hexapoda</taxon>
        <taxon>Insecta</taxon>
        <taxon>Pterygota</taxon>
        <taxon>Neoptera</taxon>
        <taxon>Endopterygota</taxon>
        <taxon>Hymenoptera</taxon>
        <taxon>Apocrita</taxon>
        <taxon>Ichneumonoidea</taxon>
        <taxon>Braconidae</taxon>
        <taxon>Aphidiinae</taxon>
        <taxon>Aphidius</taxon>
    </lineage>
</organism>
<sequence>MAIILGVAWNKQPVAFSYRIMFMSWVIFGFLLTQFYLASLPGMLLADPEEEINTINDLLDSGIPIGGTKNQKYFFLGNKTFNSSSTSNELIDKIFQSITLFERDEYEKKLYHLISGENTTMALLAFMNFSSDNSNFDSRILRVLPEALTNFALSFAVRRGLPYLNDINIVIQRLMNTGITSHVFSMAEKYHFIENIEDSAYINLKDLIPGLVSPLEPSVWVAIIIVLLFAIIIRYTLFYKISFLEIFAIIIGVAWNRQPMGYYYRTMFISWIIFGFIITQFYLASLPGRLLADPEEDINTISDLIDSKIPIGGTKNVKKYFIGNKTFNDNSTSHQLLHKVFENFIAFERDEYERKLYELISGQNNTIALLASTNTSTINTVLDPRNVRVLPEALTSFPLSFAVWHGLPYLSDIDDCLQRLIKCGVIAHYGHIESNTYPNDEIDEIYIKLTDLLPGFFVLGIGCAISSIVLYFEIIIFRSKRNHK</sequence>
<dbReference type="OrthoDB" id="6506757at2759"/>
<dbReference type="Gene3D" id="1.10.287.70">
    <property type="match status" value="1"/>
</dbReference>
<keyword evidence="6" id="KW-0675">Receptor</keyword>
<keyword evidence="5 8" id="KW-0472">Membrane</keyword>
<gene>
    <name evidence="9" type="ORF">HCN44_004719</name>
</gene>
<evidence type="ECO:0000256" key="1">
    <source>
        <dbReference type="ARBA" id="ARBA00004651"/>
    </source>
</evidence>
<dbReference type="PANTHER" id="PTHR42643:SF24">
    <property type="entry name" value="IONOTROPIC RECEPTOR 60A"/>
    <property type="match status" value="1"/>
</dbReference>
<keyword evidence="4 8" id="KW-1133">Transmembrane helix</keyword>
<evidence type="ECO:0000313" key="9">
    <source>
        <dbReference type="EMBL" id="KAF7995247.1"/>
    </source>
</evidence>
<dbReference type="AlphaFoldDB" id="A0A834XZR5"/>
<evidence type="ECO:0000256" key="5">
    <source>
        <dbReference type="ARBA" id="ARBA00023136"/>
    </source>
</evidence>
<comment type="caution">
    <text evidence="9">The sequence shown here is derived from an EMBL/GenBank/DDBJ whole genome shotgun (WGS) entry which is preliminary data.</text>
</comment>
<dbReference type="GO" id="GO:0005886">
    <property type="term" value="C:plasma membrane"/>
    <property type="evidence" value="ECO:0007669"/>
    <property type="project" value="UniProtKB-SubCell"/>
</dbReference>